<accession>A0A9N9QD14</accession>
<reference evidence="1" key="1">
    <citation type="submission" date="2021-07" db="EMBL/GenBank/DDBJ databases">
        <authorList>
            <person name="Durling M."/>
        </authorList>
    </citation>
    <scope>NUCLEOTIDE SEQUENCE</scope>
</reference>
<organism evidence="1 2">
    <name type="scientific">Hymenoscyphus albidus</name>
    <dbReference type="NCBI Taxonomy" id="595503"/>
    <lineage>
        <taxon>Eukaryota</taxon>
        <taxon>Fungi</taxon>
        <taxon>Dikarya</taxon>
        <taxon>Ascomycota</taxon>
        <taxon>Pezizomycotina</taxon>
        <taxon>Leotiomycetes</taxon>
        <taxon>Helotiales</taxon>
        <taxon>Helotiaceae</taxon>
        <taxon>Hymenoscyphus</taxon>
    </lineage>
</organism>
<dbReference type="InterPro" id="IPR024645">
    <property type="entry name" value="Mitochondr_Som1"/>
</dbReference>
<keyword evidence="2" id="KW-1185">Reference proteome</keyword>
<dbReference type="OrthoDB" id="3983163at2759"/>
<comment type="caution">
    <text evidence="1">The sequence shown here is derived from an EMBL/GenBank/DDBJ whole genome shotgun (WGS) entry which is preliminary data.</text>
</comment>
<dbReference type="Proteomes" id="UP000701801">
    <property type="component" value="Unassembled WGS sequence"/>
</dbReference>
<evidence type="ECO:0000313" key="1">
    <source>
        <dbReference type="EMBL" id="CAG8983087.1"/>
    </source>
</evidence>
<dbReference type="GO" id="GO:0042720">
    <property type="term" value="C:mitochondrial inner membrane peptidase complex"/>
    <property type="evidence" value="ECO:0007669"/>
    <property type="project" value="InterPro"/>
</dbReference>
<dbReference type="EMBL" id="CAJVRM010000709">
    <property type="protein sequence ID" value="CAG8983087.1"/>
    <property type="molecule type" value="Genomic_DNA"/>
</dbReference>
<dbReference type="Pfam" id="PF11093">
    <property type="entry name" value="Mitochondr_Som1"/>
    <property type="match status" value="1"/>
</dbReference>
<protein>
    <submittedName>
        <fullName evidence="1">Uncharacterized protein</fullName>
    </submittedName>
</protein>
<sequence>MAPPTELFPSTQLPLRAQTSLTGTKRKGFNGDLKACEFLEMLQYSCEVSGGGGKTERSREQRVRCWPVERFFRRCHDQKGLFMVETTAWEGKEKRFKGP</sequence>
<evidence type="ECO:0000313" key="2">
    <source>
        <dbReference type="Proteomes" id="UP000701801"/>
    </source>
</evidence>
<gene>
    <name evidence="1" type="ORF">HYALB_00006115</name>
</gene>
<name>A0A9N9QD14_9HELO</name>
<proteinExistence type="predicted"/>
<dbReference type="AlphaFoldDB" id="A0A9N9QD14"/>